<keyword evidence="10" id="KW-0969">Cilium</keyword>
<dbReference type="InterPro" id="IPR001444">
    <property type="entry name" value="Flag_bb_rod_N"/>
</dbReference>
<dbReference type="EMBL" id="CP054020">
    <property type="protein sequence ID" value="QKI89578.1"/>
    <property type="molecule type" value="Genomic_DNA"/>
</dbReference>
<dbReference type="NCBIfam" id="TIGR02492">
    <property type="entry name" value="flgK_ends"/>
    <property type="match status" value="1"/>
</dbReference>
<feature type="domain" description="Flagellar basal-body/hook protein C-terminal" evidence="8">
    <location>
        <begin position="564"/>
        <end position="602"/>
    </location>
</feature>
<evidence type="ECO:0000256" key="4">
    <source>
        <dbReference type="ARBA" id="ARBA00016244"/>
    </source>
</evidence>
<dbReference type="AlphaFoldDB" id="A0A7D4NZ52"/>
<dbReference type="Proteomes" id="UP000504724">
    <property type="component" value="Chromosome"/>
</dbReference>
<dbReference type="Pfam" id="PF22638">
    <property type="entry name" value="FlgK_D1"/>
    <property type="match status" value="1"/>
</dbReference>
<dbReference type="KEGG" id="txa:HQN79_08360"/>
<protein>
    <recommendedName>
        <fullName evidence="4">Flagellar hook-associated protein 1</fullName>
    </recommendedName>
</protein>
<keyword evidence="10" id="KW-0966">Cell projection</keyword>
<comment type="similarity">
    <text evidence="3">Belongs to the flagella basal body rod proteins family.</text>
</comment>
<keyword evidence="6" id="KW-0975">Bacterial flagellum</keyword>
<evidence type="ECO:0000313" key="11">
    <source>
        <dbReference type="Proteomes" id="UP000504724"/>
    </source>
</evidence>
<dbReference type="GO" id="GO:0005198">
    <property type="term" value="F:structural molecule activity"/>
    <property type="evidence" value="ECO:0007669"/>
    <property type="project" value="InterPro"/>
</dbReference>
<evidence type="ECO:0000259" key="9">
    <source>
        <dbReference type="Pfam" id="PF22638"/>
    </source>
</evidence>
<evidence type="ECO:0000256" key="5">
    <source>
        <dbReference type="ARBA" id="ARBA00022525"/>
    </source>
</evidence>
<dbReference type="SUPFAM" id="SSF64518">
    <property type="entry name" value="Phase 1 flagellin"/>
    <property type="match status" value="1"/>
</dbReference>
<dbReference type="InterPro" id="IPR002371">
    <property type="entry name" value="FlgK"/>
</dbReference>
<evidence type="ECO:0000313" key="10">
    <source>
        <dbReference type="EMBL" id="QKI89578.1"/>
    </source>
</evidence>
<organism evidence="10 11">
    <name type="scientific">Thiomicrorhabdus xiamenensis</name>
    <dbReference type="NCBI Taxonomy" id="2739063"/>
    <lineage>
        <taxon>Bacteria</taxon>
        <taxon>Pseudomonadati</taxon>
        <taxon>Pseudomonadota</taxon>
        <taxon>Gammaproteobacteria</taxon>
        <taxon>Thiotrichales</taxon>
        <taxon>Piscirickettsiaceae</taxon>
        <taxon>Thiomicrorhabdus</taxon>
    </lineage>
</organism>
<dbReference type="InterPro" id="IPR010930">
    <property type="entry name" value="Flg_bb/hook_C_dom"/>
</dbReference>
<evidence type="ECO:0000259" key="7">
    <source>
        <dbReference type="Pfam" id="PF00460"/>
    </source>
</evidence>
<dbReference type="RefSeq" id="WP_173285530.1">
    <property type="nucleotide sequence ID" value="NZ_CP054020.1"/>
</dbReference>
<evidence type="ECO:0000259" key="8">
    <source>
        <dbReference type="Pfam" id="PF06429"/>
    </source>
</evidence>
<feature type="domain" description="Flagellar basal body rod protein N-terminal" evidence="7">
    <location>
        <begin position="7"/>
        <end position="34"/>
    </location>
</feature>
<gene>
    <name evidence="10" type="primary">flgK</name>
    <name evidence="10" type="ORF">HQN79_08360</name>
</gene>
<dbReference type="GO" id="GO:0005576">
    <property type="term" value="C:extracellular region"/>
    <property type="evidence" value="ECO:0007669"/>
    <property type="project" value="UniProtKB-SubCell"/>
</dbReference>
<evidence type="ECO:0000256" key="3">
    <source>
        <dbReference type="ARBA" id="ARBA00009677"/>
    </source>
</evidence>
<keyword evidence="10" id="KW-0282">Flagellum</keyword>
<keyword evidence="11" id="KW-1185">Reference proteome</keyword>
<evidence type="ECO:0000256" key="1">
    <source>
        <dbReference type="ARBA" id="ARBA00004365"/>
    </source>
</evidence>
<evidence type="ECO:0000256" key="6">
    <source>
        <dbReference type="ARBA" id="ARBA00023143"/>
    </source>
</evidence>
<dbReference type="GO" id="GO:0044780">
    <property type="term" value="P:bacterial-type flagellum assembly"/>
    <property type="evidence" value="ECO:0007669"/>
    <property type="project" value="InterPro"/>
</dbReference>
<accession>A0A7D4NZ52</accession>
<dbReference type="PANTHER" id="PTHR30033">
    <property type="entry name" value="FLAGELLAR HOOK-ASSOCIATED PROTEIN 1"/>
    <property type="match status" value="1"/>
</dbReference>
<comment type="subcellular location">
    <subcellularLocation>
        <location evidence="1">Bacterial flagellum</location>
    </subcellularLocation>
    <subcellularLocation>
        <location evidence="2">Secreted</location>
    </subcellularLocation>
</comment>
<dbReference type="Pfam" id="PF00460">
    <property type="entry name" value="Flg_bb_rod"/>
    <property type="match status" value="1"/>
</dbReference>
<evidence type="ECO:0000256" key="2">
    <source>
        <dbReference type="ARBA" id="ARBA00004613"/>
    </source>
</evidence>
<dbReference type="GO" id="GO:0009424">
    <property type="term" value="C:bacterial-type flagellum hook"/>
    <property type="evidence" value="ECO:0007669"/>
    <property type="project" value="InterPro"/>
</dbReference>
<proteinExistence type="inferred from homology"/>
<dbReference type="Pfam" id="PF06429">
    <property type="entry name" value="Flg_bbr_C"/>
    <property type="match status" value="1"/>
</dbReference>
<keyword evidence="5" id="KW-0964">Secreted</keyword>
<name>A0A7D4NZ52_9GAMM</name>
<dbReference type="InterPro" id="IPR053927">
    <property type="entry name" value="FlgK_helical"/>
</dbReference>
<sequence>MADMLTIGSQAANTYKQALDVTSHNVANVSTEGYSRQRAEISSNTPSLIGASFNGGGSTVDSILRIQSDYIQTQLNSSNSAVERYDQQLSLATQVEGVIASNDEGVQEFMQRFFDGLQNVANNPTSQTSRQMLLDEAGNLETHIGNLASVLDDTEEQINSQISGLMTEINDRLDTIQQINEEVERALNTGTQPPNDLLDQRDQAILELSGYIDIKTFPQEDGGLDIFTSPGNLPLLADNHKTYIMADLSPYQDDRRMEIYMSIGGQKQMISDRISGGQLGAVLDVRENLLDQAQNELGLTLNGFVAAINWQHYQGYDLEGDAGGDFFQSLSATAMSAKGNIEDGSGITVTFNPDTTALTGLNGTPPYTAATQPDTYGEKEAYLQQALSEIGQMQARDYEIRANGTGYEFFDYKTGAQITPDAVNGDVYKVDGLEFDFSGQTNNDGDKFLVKPHQEMLEQFTTILQNPNDVAARGQSPVDTGVAGLDDETPAPAAYGDNVNMANMASFASQKILLSDENGEATLNILGGYSSMASNVGMYVRGTEIQLTAQQNVYNQIMNQRESLSGVSLDEEAANLIRFQQAYEASAQIISTSQSIFQTLLSVVRG</sequence>
<dbReference type="PANTHER" id="PTHR30033:SF1">
    <property type="entry name" value="FLAGELLAR HOOK-ASSOCIATED PROTEIN 1"/>
    <property type="match status" value="1"/>
</dbReference>
<feature type="domain" description="Flagellar hook-associated protein FlgK helical" evidence="9">
    <location>
        <begin position="93"/>
        <end position="327"/>
    </location>
</feature>
<reference evidence="10 11" key="1">
    <citation type="submission" date="2020-05" db="EMBL/GenBank/DDBJ databases">
        <title>Thiomicrorhabdus sediminis sp.nov. and Thiomicrorhabdus xiamenensis sp.nov., novel sulfur-oxidizing bacteria isolated from coastal sediment.</title>
        <authorList>
            <person name="Liu X."/>
        </authorList>
    </citation>
    <scope>NUCLEOTIDE SEQUENCE [LARGE SCALE GENOMIC DNA]</scope>
    <source>
        <strain evidence="10 11">G2</strain>
    </source>
</reference>